<comment type="caution">
    <text evidence="1">The sequence shown here is derived from an EMBL/GenBank/DDBJ whole genome shotgun (WGS) entry which is preliminary data.</text>
</comment>
<evidence type="ECO:0000313" key="2">
    <source>
        <dbReference type="Proteomes" id="UP000709295"/>
    </source>
</evidence>
<protein>
    <submittedName>
        <fullName evidence="1">Uncharacterized protein</fullName>
    </submittedName>
</protein>
<keyword evidence="2" id="KW-1185">Reference proteome</keyword>
<organism evidence="1 2">
    <name type="scientific">Phytophthora aleatoria</name>
    <dbReference type="NCBI Taxonomy" id="2496075"/>
    <lineage>
        <taxon>Eukaryota</taxon>
        <taxon>Sar</taxon>
        <taxon>Stramenopiles</taxon>
        <taxon>Oomycota</taxon>
        <taxon>Peronosporomycetes</taxon>
        <taxon>Peronosporales</taxon>
        <taxon>Peronosporaceae</taxon>
        <taxon>Phytophthora</taxon>
    </lineage>
</organism>
<name>A0A8J5J1Z4_9STRA</name>
<dbReference type="Proteomes" id="UP000709295">
    <property type="component" value="Unassembled WGS sequence"/>
</dbReference>
<dbReference type="EMBL" id="JAENGY010000665">
    <property type="protein sequence ID" value="KAG6958555.1"/>
    <property type="molecule type" value="Genomic_DNA"/>
</dbReference>
<accession>A0A8J5J1Z4</accession>
<proteinExistence type="predicted"/>
<gene>
    <name evidence="1" type="ORF">JG688_00010470</name>
</gene>
<dbReference type="AlphaFoldDB" id="A0A8J5J1Z4"/>
<reference evidence="1" key="1">
    <citation type="submission" date="2021-01" db="EMBL/GenBank/DDBJ databases">
        <title>Phytophthora aleatoria, a newly-described species from Pinus radiata is distinct from Phytophthora cactorum isolates based on comparative genomics.</title>
        <authorList>
            <person name="Mcdougal R."/>
            <person name="Panda P."/>
            <person name="Williams N."/>
            <person name="Studholme D.J."/>
        </authorList>
    </citation>
    <scope>NUCLEOTIDE SEQUENCE</scope>
    <source>
        <strain evidence="1">NZFS 4037</strain>
    </source>
</reference>
<sequence length="103" mass="11598">MKMYICGISRYLELLYQHKRTVLRDELLSSLQTNDHEETGEGVGSLTIAGAIQTKPNAYPINYDLHCSNDFEGFLHSQTNLVASRAILSVILWAQVGSICMYM</sequence>
<evidence type="ECO:0000313" key="1">
    <source>
        <dbReference type="EMBL" id="KAG6958555.1"/>
    </source>
</evidence>